<feature type="binding site" evidence="12">
    <location>
        <position position="198"/>
    </location>
    <ligand>
        <name>NAD(+)</name>
        <dbReference type="ChEBI" id="CHEBI:57540"/>
    </ligand>
</feature>
<name>A0A8J6JMV4_9FIRM</name>
<dbReference type="PIRSF" id="PIRSF000350">
    <property type="entry name" value="Mercury_reductase_MerA"/>
    <property type="match status" value="1"/>
</dbReference>
<evidence type="ECO:0000256" key="13">
    <source>
        <dbReference type="PIRSR" id="PIRSR000350-4"/>
    </source>
</evidence>
<dbReference type="PRINTS" id="PR00368">
    <property type="entry name" value="FADPNR"/>
</dbReference>
<dbReference type="GO" id="GO:0006103">
    <property type="term" value="P:2-oxoglutarate metabolic process"/>
    <property type="evidence" value="ECO:0007669"/>
    <property type="project" value="TreeGrafter"/>
</dbReference>
<dbReference type="RefSeq" id="WP_186919983.1">
    <property type="nucleotide sequence ID" value="NZ_JACOPQ010000013.1"/>
</dbReference>
<protein>
    <recommendedName>
        <fullName evidence="3 14">Dihydrolipoyl dehydrogenase</fullName>
        <ecNumber evidence="2 14">1.8.1.4</ecNumber>
    </recommendedName>
</protein>
<sequence>MTHFDLFIIGAGPGGYVAALEAAKLGKTVAVAERREVGGTCLNRGCIPTKALLRAARTYRLATHSQELGIHADGASCDTAAMYRRTREVTDSLRGGIEALFKRGKVELLRGTARVEGPGRVSVDGGEYTADRILIAAGSRPARPPIPGLDLPGVVTSDELLAGRGADARRLVIIGGGVIGVEFAQVFSDLGREITILEALPRILNNMDREISQNLTMILKKRGVSVHTGAGVSRIEADEGGLTCFYTEKEQEARVFADCVLVCTGRKPETEQLFAPGAEVPSERGFLRVNSDFETGLSGVYAVGDVVLGGIQLAHAAENQAKNAVRAMFGAPRLKDLSLIPACVFTDPEIAAVGITADEAKAADREVIVRKSLTSANGKSVVEGAERGFAKLVFDRASGVLVGAQLMCPHAAEMIGGLTAAIVGGLTEAQIERTVFPHPTVSEILSLD</sequence>
<dbReference type="FunFam" id="3.30.390.30:FF:000001">
    <property type="entry name" value="Dihydrolipoyl dehydrogenase"/>
    <property type="match status" value="1"/>
</dbReference>
<comment type="similarity">
    <text evidence="1 14">Belongs to the class-I pyridine nucleotide-disulfide oxidoreductase family.</text>
</comment>
<comment type="cofactor">
    <cofactor evidence="12 14">
        <name>FAD</name>
        <dbReference type="ChEBI" id="CHEBI:57692"/>
    </cofactor>
    <text evidence="12 14">Binds 1 FAD per subunit.</text>
</comment>
<dbReference type="GO" id="GO:0004148">
    <property type="term" value="F:dihydrolipoyl dehydrogenase (NADH) activity"/>
    <property type="evidence" value="ECO:0007669"/>
    <property type="project" value="UniProtKB-EC"/>
</dbReference>
<feature type="binding site" evidence="12">
    <location>
        <position position="305"/>
    </location>
    <ligand>
        <name>NAD(+)</name>
        <dbReference type="ChEBI" id="CHEBI:57540"/>
    </ligand>
</feature>
<dbReference type="PRINTS" id="PR00411">
    <property type="entry name" value="PNDRDTASEI"/>
</dbReference>
<feature type="binding site" evidence="12">
    <location>
        <position position="265"/>
    </location>
    <ligand>
        <name>NAD(+)</name>
        <dbReference type="ChEBI" id="CHEBI:57540"/>
    </ligand>
</feature>
<evidence type="ECO:0000256" key="10">
    <source>
        <dbReference type="ARBA" id="ARBA00049187"/>
    </source>
</evidence>
<dbReference type="InterPro" id="IPR001100">
    <property type="entry name" value="Pyr_nuc-diS_OxRdtase"/>
</dbReference>
<feature type="disulfide bond" description="Redox-active" evidence="13">
    <location>
        <begin position="41"/>
        <end position="46"/>
    </location>
</feature>
<dbReference type="PROSITE" id="PS00076">
    <property type="entry name" value="PYRIDINE_REDOX_1"/>
    <property type="match status" value="1"/>
</dbReference>
<dbReference type="SUPFAM" id="SSF51905">
    <property type="entry name" value="FAD/NAD(P)-binding domain"/>
    <property type="match status" value="1"/>
</dbReference>
<keyword evidence="8" id="KW-1015">Disulfide bond</keyword>
<dbReference type="EC" id="1.8.1.4" evidence="2 14"/>
<keyword evidence="7 12" id="KW-0520">NAD</keyword>
<dbReference type="NCBIfam" id="TIGR01350">
    <property type="entry name" value="lipoamide_DH"/>
    <property type="match status" value="1"/>
</dbReference>
<dbReference type="Gene3D" id="3.30.390.30">
    <property type="match status" value="1"/>
</dbReference>
<proteinExistence type="inferred from homology"/>
<dbReference type="Proteomes" id="UP000607645">
    <property type="component" value="Unassembled WGS sequence"/>
</dbReference>
<evidence type="ECO:0000256" key="7">
    <source>
        <dbReference type="ARBA" id="ARBA00023027"/>
    </source>
</evidence>
<evidence type="ECO:0000256" key="2">
    <source>
        <dbReference type="ARBA" id="ARBA00012608"/>
    </source>
</evidence>
<evidence type="ECO:0000256" key="8">
    <source>
        <dbReference type="ARBA" id="ARBA00023157"/>
    </source>
</evidence>
<dbReference type="GO" id="GO:0050660">
    <property type="term" value="F:flavin adenine dinucleotide binding"/>
    <property type="evidence" value="ECO:0007669"/>
    <property type="project" value="InterPro"/>
</dbReference>
<evidence type="ECO:0000256" key="9">
    <source>
        <dbReference type="ARBA" id="ARBA00023284"/>
    </source>
</evidence>
<keyword evidence="9 14" id="KW-0676">Redox-active center</keyword>
<evidence type="ECO:0000256" key="12">
    <source>
        <dbReference type="PIRSR" id="PIRSR000350-3"/>
    </source>
</evidence>
<accession>A0A8J6JMV4</accession>
<evidence type="ECO:0000256" key="4">
    <source>
        <dbReference type="ARBA" id="ARBA00022630"/>
    </source>
</evidence>
<evidence type="ECO:0000256" key="6">
    <source>
        <dbReference type="ARBA" id="ARBA00023002"/>
    </source>
</evidence>
<evidence type="ECO:0000313" key="18">
    <source>
        <dbReference type="Proteomes" id="UP000607645"/>
    </source>
</evidence>
<keyword evidence="18" id="KW-1185">Reference proteome</keyword>
<dbReference type="InterPro" id="IPR004099">
    <property type="entry name" value="Pyr_nucl-diS_OxRdtase_dimer"/>
</dbReference>
<evidence type="ECO:0000256" key="11">
    <source>
        <dbReference type="PIRSR" id="PIRSR000350-2"/>
    </source>
</evidence>
<keyword evidence="4 14" id="KW-0285">Flavoprotein</keyword>
<dbReference type="GO" id="GO:0005737">
    <property type="term" value="C:cytoplasm"/>
    <property type="evidence" value="ECO:0007669"/>
    <property type="project" value="UniProtKB-ARBA"/>
</dbReference>
<dbReference type="EMBL" id="JACOPQ010000013">
    <property type="protein sequence ID" value="MBC5738204.1"/>
    <property type="molecule type" value="Genomic_DNA"/>
</dbReference>
<keyword evidence="5 12" id="KW-0274">FAD</keyword>
<dbReference type="Gene3D" id="3.50.50.60">
    <property type="entry name" value="FAD/NAD(P)-binding domain"/>
    <property type="match status" value="2"/>
</dbReference>
<evidence type="ECO:0000259" key="16">
    <source>
        <dbReference type="Pfam" id="PF07992"/>
    </source>
</evidence>
<feature type="domain" description="Pyridine nucleotide-disulphide oxidoreductase dimerisation" evidence="15">
    <location>
        <begin position="340"/>
        <end position="445"/>
    </location>
</feature>
<dbReference type="InterPro" id="IPR006258">
    <property type="entry name" value="Lipoamide_DH"/>
</dbReference>
<reference evidence="17" key="1">
    <citation type="submission" date="2020-08" db="EMBL/GenBank/DDBJ databases">
        <title>Genome public.</title>
        <authorList>
            <person name="Liu C."/>
            <person name="Sun Q."/>
        </authorList>
    </citation>
    <scope>NUCLEOTIDE SEQUENCE</scope>
    <source>
        <strain evidence="17">NSJ-52</strain>
    </source>
</reference>
<comment type="catalytic activity">
    <reaction evidence="10 14">
        <text>N(6)-[(R)-dihydrolipoyl]-L-lysyl-[protein] + NAD(+) = N(6)-[(R)-lipoyl]-L-lysyl-[protein] + NADH + H(+)</text>
        <dbReference type="Rhea" id="RHEA:15045"/>
        <dbReference type="Rhea" id="RHEA-COMP:10474"/>
        <dbReference type="Rhea" id="RHEA-COMP:10475"/>
        <dbReference type="ChEBI" id="CHEBI:15378"/>
        <dbReference type="ChEBI" id="CHEBI:57540"/>
        <dbReference type="ChEBI" id="CHEBI:57945"/>
        <dbReference type="ChEBI" id="CHEBI:83099"/>
        <dbReference type="ChEBI" id="CHEBI:83100"/>
        <dbReference type="EC" id="1.8.1.4"/>
    </reaction>
</comment>
<feature type="active site" description="Proton acceptor" evidence="11">
    <location>
        <position position="438"/>
    </location>
</feature>
<gene>
    <name evidence="17" type="primary">lpdA</name>
    <name evidence="17" type="ORF">H8S62_14420</name>
</gene>
<organism evidence="17 18">
    <name type="scientific">Lawsonibacter faecis</name>
    <dbReference type="NCBI Taxonomy" id="2763052"/>
    <lineage>
        <taxon>Bacteria</taxon>
        <taxon>Bacillati</taxon>
        <taxon>Bacillota</taxon>
        <taxon>Clostridia</taxon>
        <taxon>Eubacteriales</taxon>
        <taxon>Oscillospiraceae</taxon>
        <taxon>Lawsonibacter</taxon>
    </lineage>
</organism>
<evidence type="ECO:0000256" key="14">
    <source>
        <dbReference type="RuleBase" id="RU003692"/>
    </source>
</evidence>
<dbReference type="Pfam" id="PF02852">
    <property type="entry name" value="Pyr_redox_dim"/>
    <property type="match status" value="1"/>
</dbReference>
<dbReference type="SUPFAM" id="SSF55424">
    <property type="entry name" value="FAD/NAD-linked reductases, dimerisation (C-terminal) domain"/>
    <property type="match status" value="1"/>
</dbReference>
<feature type="domain" description="FAD/NAD(P)-binding" evidence="16">
    <location>
        <begin position="4"/>
        <end position="321"/>
    </location>
</feature>
<comment type="caution">
    <text evidence="17">The sequence shown here is derived from an EMBL/GenBank/DDBJ whole genome shotgun (WGS) entry which is preliminary data.</text>
</comment>
<evidence type="ECO:0000256" key="5">
    <source>
        <dbReference type="ARBA" id="ARBA00022827"/>
    </source>
</evidence>
<feature type="binding site" evidence="12">
    <location>
        <position position="50"/>
    </location>
    <ligand>
        <name>FAD</name>
        <dbReference type="ChEBI" id="CHEBI:57692"/>
    </ligand>
</feature>
<dbReference type="AlphaFoldDB" id="A0A8J6JMV4"/>
<evidence type="ECO:0000313" key="17">
    <source>
        <dbReference type="EMBL" id="MBC5738204.1"/>
    </source>
</evidence>
<keyword evidence="12" id="KW-0547">Nucleotide-binding</keyword>
<evidence type="ECO:0000256" key="1">
    <source>
        <dbReference type="ARBA" id="ARBA00007532"/>
    </source>
</evidence>
<evidence type="ECO:0000259" key="15">
    <source>
        <dbReference type="Pfam" id="PF02852"/>
    </source>
</evidence>
<dbReference type="PANTHER" id="PTHR22912">
    <property type="entry name" value="DISULFIDE OXIDOREDUCTASE"/>
    <property type="match status" value="1"/>
</dbReference>
<dbReference type="InterPro" id="IPR023753">
    <property type="entry name" value="FAD/NAD-binding_dom"/>
</dbReference>
<dbReference type="InterPro" id="IPR036188">
    <property type="entry name" value="FAD/NAD-bd_sf"/>
</dbReference>
<dbReference type="PANTHER" id="PTHR22912:SF151">
    <property type="entry name" value="DIHYDROLIPOYL DEHYDROGENASE, MITOCHONDRIAL"/>
    <property type="match status" value="1"/>
</dbReference>
<dbReference type="Pfam" id="PF07992">
    <property type="entry name" value="Pyr_redox_2"/>
    <property type="match status" value="1"/>
</dbReference>
<dbReference type="InterPro" id="IPR012999">
    <property type="entry name" value="Pyr_OxRdtase_I_AS"/>
</dbReference>
<dbReference type="InterPro" id="IPR016156">
    <property type="entry name" value="FAD/NAD-linked_Rdtase_dimer_sf"/>
</dbReference>
<keyword evidence="6 14" id="KW-0560">Oxidoreductase</keyword>
<feature type="binding site" evidence="12">
    <location>
        <begin position="175"/>
        <end position="182"/>
    </location>
    <ligand>
        <name>NAD(+)</name>
        <dbReference type="ChEBI" id="CHEBI:57540"/>
    </ligand>
</feature>
<dbReference type="InterPro" id="IPR050151">
    <property type="entry name" value="Class-I_Pyr_Nuc-Dis_Oxidored"/>
</dbReference>
<comment type="miscellaneous">
    <text evidence="14">The active site is a redox-active disulfide bond.</text>
</comment>
<evidence type="ECO:0000256" key="3">
    <source>
        <dbReference type="ARBA" id="ARBA00016961"/>
    </source>
</evidence>